<evidence type="ECO:0000256" key="2">
    <source>
        <dbReference type="SAM" id="SignalP"/>
    </source>
</evidence>
<dbReference type="Proteomes" id="UP001201812">
    <property type="component" value="Unassembled WGS sequence"/>
</dbReference>
<feature type="region of interest" description="Disordered" evidence="1">
    <location>
        <begin position="286"/>
        <end position="329"/>
    </location>
</feature>
<evidence type="ECO:0000313" key="4">
    <source>
        <dbReference type="Proteomes" id="UP001201812"/>
    </source>
</evidence>
<feature type="chain" id="PRO_5042031998" description="Secreted protein" evidence="2">
    <location>
        <begin position="20"/>
        <end position="329"/>
    </location>
</feature>
<comment type="caution">
    <text evidence="3">The sequence shown here is derived from an EMBL/GenBank/DDBJ whole genome shotgun (WGS) entry which is preliminary data.</text>
</comment>
<organism evidence="3 4">
    <name type="scientific">Ditylenchus destructor</name>
    <dbReference type="NCBI Taxonomy" id="166010"/>
    <lineage>
        <taxon>Eukaryota</taxon>
        <taxon>Metazoa</taxon>
        <taxon>Ecdysozoa</taxon>
        <taxon>Nematoda</taxon>
        <taxon>Chromadorea</taxon>
        <taxon>Rhabditida</taxon>
        <taxon>Tylenchina</taxon>
        <taxon>Tylenchomorpha</taxon>
        <taxon>Sphaerularioidea</taxon>
        <taxon>Anguinidae</taxon>
        <taxon>Anguininae</taxon>
        <taxon>Ditylenchus</taxon>
    </lineage>
</organism>
<keyword evidence="4" id="KW-1185">Reference proteome</keyword>
<feature type="compositionally biased region" description="Basic and acidic residues" evidence="1">
    <location>
        <begin position="313"/>
        <end position="329"/>
    </location>
</feature>
<sequence length="329" mass="36020">MMFALQCITILAFIPFINGAITEDEKKAVVAIFKDLVNFSPAGKGTGVLQPLPDLVGEGKSERLAVFVGKVKGEIRGKLDKFCGKEFDDVKVQTFSVNPTAKGESEDKLKSSLARLYIALSLANLLKRIDETASRSHHGKSIESFVTKQEKKDGNGNFKKLWAEVKKTPLNLEQHLSVFDGEGKENVGPTEFRKIVCIIEYIESHPNKTTDPVLKIALETANKGVTLFYTLTQKVDDKPESAVESKVTSTSHVITFSVEGEGQQLVYSEESCPTPDQMYKVAQAIANKNENETRNPAPGGRPAKKVASRPTPVKRDPTKADARASRAVA</sequence>
<reference evidence="3" key="1">
    <citation type="submission" date="2022-01" db="EMBL/GenBank/DDBJ databases">
        <title>Genome Sequence Resource for Two Populations of Ditylenchus destructor, the Migratory Endoparasitic Phytonematode.</title>
        <authorList>
            <person name="Zhang H."/>
            <person name="Lin R."/>
            <person name="Xie B."/>
        </authorList>
    </citation>
    <scope>NUCLEOTIDE SEQUENCE</scope>
    <source>
        <strain evidence="3">BazhouSP</strain>
    </source>
</reference>
<proteinExistence type="predicted"/>
<evidence type="ECO:0008006" key="5">
    <source>
        <dbReference type="Google" id="ProtNLM"/>
    </source>
</evidence>
<protein>
    <recommendedName>
        <fullName evidence="5">Secreted protein</fullName>
    </recommendedName>
</protein>
<evidence type="ECO:0000256" key="1">
    <source>
        <dbReference type="SAM" id="MobiDB-lite"/>
    </source>
</evidence>
<keyword evidence="2" id="KW-0732">Signal</keyword>
<accession>A0AAD4MXY6</accession>
<name>A0AAD4MXY6_9BILA</name>
<dbReference type="EMBL" id="JAKKPZ010000024">
    <property type="protein sequence ID" value="KAI1710823.1"/>
    <property type="molecule type" value="Genomic_DNA"/>
</dbReference>
<dbReference type="AlphaFoldDB" id="A0AAD4MXY6"/>
<feature type="signal peptide" evidence="2">
    <location>
        <begin position="1"/>
        <end position="19"/>
    </location>
</feature>
<evidence type="ECO:0000313" key="3">
    <source>
        <dbReference type="EMBL" id="KAI1710823.1"/>
    </source>
</evidence>
<gene>
    <name evidence="3" type="ORF">DdX_10524</name>
</gene>